<dbReference type="GO" id="GO:0046872">
    <property type="term" value="F:metal ion binding"/>
    <property type="evidence" value="ECO:0007669"/>
    <property type="project" value="UniProtKB-KW"/>
</dbReference>
<keyword evidence="3" id="KW-0808">Transferase</keyword>
<dbReference type="InterPro" id="IPR043519">
    <property type="entry name" value="NT_sf"/>
</dbReference>
<keyword evidence="5" id="KW-0479">Metal-binding</keyword>
<evidence type="ECO:0000256" key="6">
    <source>
        <dbReference type="ARBA" id="ARBA00022741"/>
    </source>
</evidence>
<dbReference type="SUPFAM" id="SSF81301">
    <property type="entry name" value="Nucleotidyltransferase"/>
    <property type="match status" value="1"/>
</dbReference>
<keyword evidence="4" id="KW-0548">Nucleotidyltransferase</keyword>
<dbReference type="InterPro" id="IPR002934">
    <property type="entry name" value="Polymerase_NTP_transf_dom"/>
</dbReference>
<dbReference type="PANTHER" id="PTHR33571:SF14">
    <property type="entry name" value="PROTEIN ADENYLYLTRANSFERASE MJ0435-RELATED"/>
    <property type="match status" value="1"/>
</dbReference>
<sequence>MILDSDAKKEIRDKLMNKGASYVAIFGSHIKGNETSSSDVDVLVEFSEPKTLIDVVRIERELSDLIGKDVDLVTKKSLSPLISKNLEKEALMS</sequence>
<comment type="cofactor">
    <cofactor evidence="1">
        <name>Mg(2+)</name>
        <dbReference type="ChEBI" id="CHEBI:18420"/>
    </cofactor>
</comment>
<evidence type="ECO:0000256" key="9">
    <source>
        <dbReference type="ARBA" id="ARBA00034531"/>
    </source>
</evidence>
<organism evidence="14 15">
    <name type="scientific">Methanohalarchaeum thermophilum</name>
    <dbReference type="NCBI Taxonomy" id="1903181"/>
    <lineage>
        <taxon>Archaea</taxon>
        <taxon>Methanobacteriati</taxon>
        <taxon>Methanobacteriota</taxon>
        <taxon>Methanonatronarchaeia</taxon>
        <taxon>Methanonatronarchaeales</taxon>
        <taxon>Methanonatronarchaeaceae</taxon>
        <taxon>Candidatus Methanohalarchaeum</taxon>
    </lineage>
</organism>
<keyword evidence="7" id="KW-0067">ATP-binding</keyword>
<keyword evidence="6" id="KW-0547">Nucleotide-binding</keyword>
<dbReference type="InParanoid" id="A0A1Q6DT68"/>
<evidence type="ECO:0000256" key="4">
    <source>
        <dbReference type="ARBA" id="ARBA00022695"/>
    </source>
</evidence>
<dbReference type="CDD" id="cd05403">
    <property type="entry name" value="NT_KNTase_like"/>
    <property type="match status" value="1"/>
</dbReference>
<dbReference type="Gene3D" id="3.30.460.10">
    <property type="entry name" value="Beta Polymerase, domain 2"/>
    <property type="match status" value="1"/>
</dbReference>
<keyword evidence="8" id="KW-0460">Magnesium</keyword>
<proteinExistence type="inferred from homology"/>
<dbReference type="PANTHER" id="PTHR33571">
    <property type="entry name" value="SSL8005 PROTEIN"/>
    <property type="match status" value="1"/>
</dbReference>
<dbReference type="GO" id="GO:0005524">
    <property type="term" value="F:ATP binding"/>
    <property type="evidence" value="ECO:0007669"/>
    <property type="project" value="UniProtKB-KW"/>
</dbReference>
<evidence type="ECO:0000256" key="1">
    <source>
        <dbReference type="ARBA" id="ARBA00001946"/>
    </source>
</evidence>
<evidence type="ECO:0000313" key="14">
    <source>
        <dbReference type="EMBL" id="OKY77556.1"/>
    </source>
</evidence>
<protein>
    <recommendedName>
        <fullName evidence="9">protein adenylyltransferase</fullName>
        <ecNumber evidence="9">2.7.7.108</ecNumber>
    </recommendedName>
</protein>
<dbReference type="EMBL" id="MSDW01000001">
    <property type="protein sequence ID" value="OKY77556.1"/>
    <property type="molecule type" value="Genomic_DNA"/>
</dbReference>
<reference evidence="14" key="1">
    <citation type="submission" date="2016-12" db="EMBL/GenBank/DDBJ databases">
        <title>Discovery of methanogenic haloarchaea.</title>
        <authorList>
            <person name="Sorokin D.Y."/>
            <person name="Makarova K.S."/>
            <person name="Abbas B."/>
            <person name="Ferrer M."/>
            <person name="Golyshin P.N."/>
        </authorList>
    </citation>
    <scope>NUCLEOTIDE SEQUENCE [LARGE SCALE GENOMIC DNA]</scope>
    <source>
        <strain evidence="14">HMET1</strain>
    </source>
</reference>
<dbReference type="GO" id="GO:0070733">
    <property type="term" value="F:AMPylase activity"/>
    <property type="evidence" value="ECO:0007669"/>
    <property type="project" value="UniProtKB-EC"/>
</dbReference>
<evidence type="ECO:0000256" key="7">
    <source>
        <dbReference type="ARBA" id="ARBA00022840"/>
    </source>
</evidence>
<evidence type="ECO:0000256" key="3">
    <source>
        <dbReference type="ARBA" id="ARBA00022679"/>
    </source>
</evidence>
<evidence type="ECO:0000256" key="12">
    <source>
        <dbReference type="ARBA" id="ARBA00048696"/>
    </source>
</evidence>
<dbReference type="AlphaFoldDB" id="A0A1Q6DT68"/>
<evidence type="ECO:0000256" key="11">
    <source>
        <dbReference type="ARBA" id="ARBA00047518"/>
    </source>
</evidence>
<evidence type="ECO:0000256" key="5">
    <source>
        <dbReference type="ARBA" id="ARBA00022723"/>
    </source>
</evidence>
<accession>A0A1Q6DT68</accession>
<comment type="caution">
    <text evidence="14">The sequence shown here is derived from an EMBL/GenBank/DDBJ whole genome shotgun (WGS) entry which is preliminary data.</text>
</comment>
<dbReference type="Pfam" id="PF01909">
    <property type="entry name" value="NTP_transf_2"/>
    <property type="match status" value="1"/>
</dbReference>
<keyword evidence="2" id="KW-1277">Toxin-antitoxin system</keyword>
<dbReference type="EC" id="2.7.7.108" evidence="9"/>
<dbReference type="Proteomes" id="UP000185744">
    <property type="component" value="Unassembled WGS sequence"/>
</dbReference>
<comment type="catalytic activity">
    <reaction evidence="12">
        <text>L-tyrosyl-[protein] + ATP = O-(5'-adenylyl)-L-tyrosyl-[protein] + diphosphate</text>
        <dbReference type="Rhea" id="RHEA:54288"/>
        <dbReference type="Rhea" id="RHEA-COMP:10136"/>
        <dbReference type="Rhea" id="RHEA-COMP:13846"/>
        <dbReference type="ChEBI" id="CHEBI:30616"/>
        <dbReference type="ChEBI" id="CHEBI:33019"/>
        <dbReference type="ChEBI" id="CHEBI:46858"/>
        <dbReference type="ChEBI" id="CHEBI:83624"/>
        <dbReference type="EC" id="2.7.7.108"/>
    </reaction>
</comment>
<dbReference type="InterPro" id="IPR052038">
    <property type="entry name" value="Type-VII_TA_antitoxin"/>
</dbReference>
<keyword evidence="15" id="KW-1185">Reference proteome</keyword>
<evidence type="ECO:0000256" key="2">
    <source>
        <dbReference type="ARBA" id="ARBA00022649"/>
    </source>
</evidence>
<evidence type="ECO:0000256" key="10">
    <source>
        <dbReference type="ARBA" id="ARBA00038276"/>
    </source>
</evidence>
<comment type="catalytic activity">
    <reaction evidence="11">
        <text>O-(5'-adenylyl)-L-tyrosyl-[protein] + ATP = O-[5'-(adenylyl-(5'-&gt;3')-adenylyl)]-L-tyrosyl-[protein] + diphosphate</text>
        <dbReference type="Rhea" id="RHEA:66528"/>
        <dbReference type="Rhea" id="RHEA-COMP:13846"/>
        <dbReference type="Rhea" id="RHEA-COMP:17046"/>
        <dbReference type="ChEBI" id="CHEBI:30616"/>
        <dbReference type="ChEBI" id="CHEBI:33019"/>
        <dbReference type="ChEBI" id="CHEBI:83624"/>
        <dbReference type="ChEBI" id="CHEBI:167160"/>
    </reaction>
</comment>
<feature type="domain" description="Polymerase nucleotidyl transferase" evidence="13">
    <location>
        <begin position="20"/>
        <end position="90"/>
    </location>
</feature>
<evidence type="ECO:0000259" key="13">
    <source>
        <dbReference type="Pfam" id="PF01909"/>
    </source>
</evidence>
<evidence type="ECO:0000313" key="15">
    <source>
        <dbReference type="Proteomes" id="UP000185744"/>
    </source>
</evidence>
<evidence type="ECO:0000256" key="8">
    <source>
        <dbReference type="ARBA" id="ARBA00022842"/>
    </source>
</evidence>
<name>A0A1Q6DT68_METT1</name>
<comment type="similarity">
    <text evidence="10">Belongs to the MntA antitoxin family.</text>
</comment>
<gene>
    <name evidence="14" type="ORF">BTN85_0023</name>
</gene>